<gene>
    <name evidence="1" type="ORF">ENU66_02190</name>
</gene>
<reference evidence="1" key="1">
    <citation type="journal article" date="2020" name="mSystems">
        <title>Genome- and Community-Level Interaction Insights into Carbon Utilization and Element Cycling Functions of Hydrothermarchaeota in Hydrothermal Sediment.</title>
        <authorList>
            <person name="Zhou Z."/>
            <person name="Liu Y."/>
            <person name="Xu W."/>
            <person name="Pan J."/>
            <person name="Luo Z.H."/>
            <person name="Li M."/>
        </authorList>
    </citation>
    <scope>NUCLEOTIDE SEQUENCE [LARGE SCALE GENOMIC DNA]</scope>
    <source>
        <strain evidence="1">SpSt-69</strain>
    </source>
</reference>
<proteinExistence type="predicted"/>
<dbReference type="AlphaFoldDB" id="A0A7V3ZWT5"/>
<organism evidence="1">
    <name type="scientific">candidate division WOR-3 bacterium</name>
    <dbReference type="NCBI Taxonomy" id="2052148"/>
    <lineage>
        <taxon>Bacteria</taxon>
        <taxon>Bacteria division WOR-3</taxon>
    </lineage>
</organism>
<accession>A0A7V3ZWT5</accession>
<name>A0A7V3ZWT5_UNCW3</name>
<dbReference type="EMBL" id="DTDJ01000020">
    <property type="protein sequence ID" value="HGL17133.1"/>
    <property type="molecule type" value="Genomic_DNA"/>
</dbReference>
<protein>
    <submittedName>
        <fullName evidence="1">Uncharacterized protein</fullName>
    </submittedName>
</protein>
<comment type="caution">
    <text evidence="1">The sequence shown here is derived from an EMBL/GenBank/DDBJ whole genome shotgun (WGS) entry which is preliminary data.</text>
</comment>
<sequence>MPAVCRFKFPEGLDREIIETQLAIIAAECTFGQPKVRISAAYCVSPGSSDGRKKPQVAIDVSTEVGEHIAQIFTGLMIRQLGEDKFTVDKVTGKG</sequence>
<evidence type="ECO:0000313" key="1">
    <source>
        <dbReference type="EMBL" id="HGL17133.1"/>
    </source>
</evidence>